<feature type="non-terminal residue" evidence="2">
    <location>
        <position position="1"/>
    </location>
</feature>
<reference evidence="2" key="1">
    <citation type="submission" date="2020-06" db="EMBL/GenBank/DDBJ databases">
        <title>Legume-microbial interactions unlock mineral nutrients during tropical forest succession.</title>
        <authorList>
            <person name="Epihov D.Z."/>
        </authorList>
    </citation>
    <scope>NUCLEOTIDE SEQUENCE [LARGE SCALE GENOMIC DNA]</scope>
    <source>
        <strain evidence="2">Pan2503</strain>
    </source>
</reference>
<accession>A0A7V8NTQ5</accession>
<gene>
    <name evidence="2" type="ORF">HRJ53_20170</name>
</gene>
<keyword evidence="1" id="KW-1133">Transmembrane helix</keyword>
<keyword evidence="1" id="KW-0812">Transmembrane</keyword>
<comment type="caution">
    <text evidence="2">The sequence shown here is derived from an EMBL/GenBank/DDBJ whole genome shotgun (WGS) entry which is preliminary data.</text>
</comment>
<evidence type="ECO:0000256" key="1">
    <source>
        <dbReference type="SAM" id="Phobius"/>
    </source>
</evidence>
<sequence length="47" mass="5283">LLIPGVFLGGIVGGKLAEKLQPRRMRRVFAGILFALGAWQVFSAWWR</sequence>
<dbReference type="AlphaFoldDB" id="A0A7V8NTQ5"/>
<name>A0A7V8NTQ5_9BACT</name>
<proteinExistence type="predicted"/>
<keyword evidence="1" id="KW-0472">Membrane</keyword>
<dbReference type="EMBL" id="JACDQQ010001941">
    <property type="protein sequence ID" value="MBA0087307.1"/>
    <property type="molecule type" value="Genomic_DNA"/>
</dbReference>
<evidence type="ECO:0000313" key="2">
    <source>
        <dbReference type="EMBL" id="MBA0087307.1"/>
    </source>
</evidence>
<keyword evidence="3" id="KW-1185">Reference proteome</keyword>
<dbReference type="Proteomes" id="UP000567293">
    <property type="component" value="Unassembled WGS sequence"/>
</dbReference>
<organism evidence="2 3">
    <name type="scientific">Candidatus Acidiferrum panamense</name>
    <dbReference type="NCBI Taxonomy" id="2741543"/>
    <lineage>
        <taxon>Bacteria</taxon>
        <taxon>Pseudomonadati</taxon>
        <taxon>Acidobacteriota</taxon>
        <taxon>Terriglobia</taxon>
        <taxon>Candidatus Acidiferrales</taxon>
        <taxon>Candidatus Acidiferrum</taxon>
    </lineage>
</organism>
<evidence type="ECO:0000313" key="3">
    <source>
        <dbReference type="Proteomes" id="UP000567293"/>
    </source>
</evidence>
<protein>
    <submittedName>
        <fullName evidence="2">Sulfite exporter TauE/SafE family protein</fullName>
    </submittedName>
</protein>
<feature type="transmembrane region" description="Helical" evidence="1">
    <location>
        <begin position="28"/>
        <end position="46"/>
    </location>
</feature>